<keyword evidence="4" id="KW-1185">Reference proteome</keyword>
<name>A0AA47M7P4_MERPO</name>
<dbReference type="Proteomes" id="UP001174136">
    <property type="component" value="Unassembled WGS sequence"/>
</dbReference>
<sequence>MPEESVLKTVKLKEEHVNVIQQLEQTIEDLRTKIAELERPPSPQDDDAALTASYVDRECGGDEDGFLRVVCDVDLQTETEMGLEAKSVQTSPMEDGYKFRVPCSTDPGAVVMPGAVTANSTAGEEKTVFWEQSLPVPTSPKVVQAEFKAHNSTSSPPASTATSSRAHAVTSSPHHHQYQQHAWISASSSSSTSASQVDLHLLLHLRFQVDLHLLPPPPPSSSSSSLLRFQVDLHLLLHLRFQVDLHLLLLLFLLHLLYLGQGVPVRHPPPPPPGTSRLWPPTSATVVWLWRSGSIGQPASSSAPWGCLLWA</sequence>
<feature type="coiled-coil region" evidence="1">
    <location>
        <begin position="13"/>
        <end position="40"/>
    </location>
</feature>
<evidence type="ECO:0000256" key="1">
    <source>
        <dbReference type="SAM" id="Coils"/>
    </source>
</evidence>
<proteinExistence type="predicted"/>
<feature type="region of interest" description="Disordered" evidence="2">
    <location>
        <begin position="147"/>
        <end position="172"/>
    </location>
</feature>
<reference evidence="3" key="1">
    <citation type="journal article" date="2023" name="Front. Mar. Sci.">
        <title>A new Merluccius polli reference genome to investigate the effects of global change in West African waters.</title>
        <authorList>
            <person name="Mateo J.L."/>
            <person name="Blanco-Fernandez C."/>
            <person name="Garcia-Vazquez E."/>
            <person name="Machado-Schiaffino G."/>
        </authorList>
    </citation>
    <scope>NUCLEOTIDE SEQUENCE</scope>
    <source>
        <strain evidence="3">C29</strain>
        <tissue evidence="3">Fin</tissue>
    </source>
</reference>
<evidence type="ECO:0000256" key="2">
    <source>
        <dbReference type="SAM" id="MobiDB-lite"/>
    </source>
</evidence>
<dbReference type="EMBL" id="JAOPHQ010005465">
    <property type="protein sequence ID" value="KAK0135150.1"/>
    <property type="molecule type" value="Genomic_DNA"/>
</dbReference>
<protein>
    <submittedName>
        <fullName evidence="3">Formin-2</fullName>
    </submittedName>
</protein>
<dbReference type="AlphaFoldDB" id="A0AA47M7P4"/>
<gene>
    <name evidence="3" type="primary">FMN2_0</name>
    <name evidence="3" type="ORF">N1851_029038</name>
</gene>
<keyword evidence="1" id="KW-0175">Coiled coil</keyword>
<accession>A0AA47M7P4</accession>
<evidence type="ECO:0000313" key="3">
    <source>
        <dbReference type="EMBL" id="KAK0135150.1"/>
    </source>
</evidence>
<feature type="compositionally biased region" description="Low complexity" evidence="2">
    <location>
        <begin position="152"/>
        <end position="172"/>
    </location>
</feature>
<comment type="caution">
    <text evidence="3">The sequence shown here is derived from an EMBL/GenBank/DDBJ whole genome shotgun (WGS) entry which is preliminary data.</text>
</comment>
<evidence type="ECO:0000313" key="4">
    <source>
        <dbReference type="Proteomes" id="UP001174136"/>
    </source>
</evidence>
<organism evidence="3 4">
    <name type="scientific">Merluccius polli</name>
    <name type="common">Benguela hake</name>
    <name type="synonym">Merluccius cadenati</name>
    <dbReference type="NCBI Taxonomy" id="89951"/>
    <lineage>
        <taxon>Eukaryota</taxon>
        <taxon>Metazoa</taxon>
        <taxon>Chordata</taxon>
        <taxon>Craniata</taxon>
        <taxon>Vertebrata</taxon>
        <taxon>Euteleostomi</taxon>
        <taxon>Actinopterygii</taxon>
        <taxon>Neopterygii</taxon>
        <taxon>Teleostei</taxon>
        <taxon>Neoteleostei</taxon>
        <taxon>Acanthomorphata</taxon>
        <taxon>Zeiogadaria</taxon>
        <taxon>Gadariae</taxon>
        <taxon>Gadiformes</taxon>
        <taxon>Gadoidei</taxon>
        <taxon>Merlucciidae</taxon>
        <taxon>Merluccius</taxon>
    </lineage>
</organism>